<dbReference type="InterPro" id="IPR003785">
    <property type="entry name" value="Creatininase/forma_Hydrolase"/>
</dbReference>
<evidence type="ECO:0000256" key="3">
    <source>
        <dbReference type="ARBA" id="ARBA00022801"/>
    </source>
</evidence>
<evidence type="ECO:0000256" key="1">
    <source>
        <dbReference type="ARBA" id="ARBA00001947"/>
    </source>
</evidence>
<dbReference type="GO" id="GO:0009231">
    <property type="term" value="P:riboflavin biosynthetic process"/>
    <property type="evidence" value="ECO:0007669"/>
    <property type="project" value="TreeGrafter"/>
</dbReference>
<reference evidence="6 7" key="1">
    <citation type="journal article" date="2019" name="Appl. Environ. Microbiol.">
        <title>Environmental Evidence and Genomic Insight of Iron-oxidizing Bacteria Preference Towards More Corrosion Resistant Stainless Steel at Higher Salinities.</title>
        <authorList>
            <person name="Garrison C.E."/>
            <person name="Price K.A."/>
            <person name="Field E.K."/>
        </authorList>
    </citation>
    <scope>NUCLEOTIDE SEQUENCE [LARGE SCALE GENOMIC DNA]</scope>
    <source>
        <strain evidence="6 7">P3</strain>
    </source>
</reference>
<organism evidence="6 7">
    <name type="scientific">Mariprofundus erugo</name>
    <dbReference type="NCBI Taxonomy" id="2528639"/>
    <lineage>
        <taxon>Bacteria</taxon>
        <taxon>Pseudomonadati</taxon>
        <taxon>Pseudomonadota</taxon>
        <taxon>Candidatius Mariprofundia</taxon>
        <taxon>Mariprofundales</taxon>
        <taxon>Mariprofundaceae</taxon>
        <taxon>Mariprofundus</taxon>
    </lineage>
</organism>
<comment type="similarity">
    <text evidence="5">Belongs to the creatininase superfamily.</text>
</comment>
<dbReference type="Proteomes" id="UP000306585">
    <property type="component" value="Unassembled WGS sequence"/>
</dbReference>
<protein>
    <submittedName>
        <fullName evidence="6">Creatininase family protein</fullName>
    </submittedName>
</protein>
<dbReference type="EMBL" id="VBRY01000009">
    <property type="protein sequence ID" value="TLS66509.1"/>
    <property type="molecule type" value="Genomic_DNA"/>
</dbReference>
<proteinExistence type="inferred from homology"/>
<evidence type="ECO:0000313" key="7">
    <source>
        <dbReference type="Proteomes" id="UP000306585"/>
    </source>
</evidence>
<dbReference type="PANTHER" id="PTHR35005">
    <property type="entry name" value="3-DEHYDRO-SCYLLO-INOSOSE HYDROLASE"/>
    <property type="match status" value="1"/>
</dbReference>
<dbReference type="AlphaFoldDB" id="A0A5R9GNJ3"/>
<dbReference type="GO" id="GO:0046872">
    <property type="term" value="F:metal ion binding"/>
    <property type="evidence" value="ECO:0007669"/>
    <property type="project" value="UniProtKB-KW"/>
</dbReference>
<keyword evidence="2" id="KW-0479">Metal-binding</keyword>
<gene>
    <name evidence="6" type="ORF">FEF65_10105</name>
</gene>
<evidence type="ECO:0000256" key="5">
    <source>
        <dbReference type="ARBA" id="ARBA00024029"/>
    </source>
</evidence>
<dbReference type="RefSeq" id="WP_138239689.1">
    <property type="nucleotide sequence ID" value="NZ_VBRY01000009.1"/>
</dbReference>
<dbReference type="Gene3D" id="3.40.50.10310">
    <property type="entry name" value="Creatininase"/>
    <property type="match status" value="1"/>
</dbReference>
<dbReference type="SUPFAM" id="SSF102215">
    <property type="entry name" value="Creatininase"/>
    <property type="match status" value="1"/>
</dbReference>
<evidence type="ECO:0000256" key="4">
    <source>
        <dbReference type="ARBA" id="ARBA00022833"/>
    </source>
</evidence>
<keyword evidence="7" id="KW-1185">Reference proteome</keyword>
<keyword evidence="4" id="KW-0862">Zinc</keyword>
<comment type="cofactor">
    <cofactor evidence="1">
        <name>Zn(2+)</name>
        <dbReference type="ChEBI" id="CHEBI:29105"/>
    </cofactor>
</comment>
<sequence>MQLALSTWQEVETYLGHSTGIVIPIGSTEQHGPNGLIGTDAICPSRIASGMAEKQPLLIAPTISYGMSQHHMAFAGTITLRPSTLIRVVIDIVTSLHRHGFTHFYFINGHGGNIAPVTTAFSEIYAAIEGHPSHPLCCRLANWWRNDAITTLARELYGDAEGYHATVSEVALSYFAHPEAVKQVSMQPEVAPVGEIYHAADFREKFPDGRIGSNPALATVEDGERFYQLAVDALAEDYRHFISHGAQ</sequence>
<dbReference type="InterPro" id="IPR024087">
    <property type="entry name" value="Creatininase-like_sf"/>
</dbReference>
<dbReference type="Pfam" id="PF02633">
    <property type="entry name" value="Creatininase"/>
    <property type="match status" value="1"/>
</dbReference>
<evidence type="ECO:0000256" key="2">
    <source>
        <dbReference type="ARBA" id="ARBA00022723"/>
    </source>
</evidence>
<accession>A0A5R9GNJ3</accession>
<comment type="caution">
    <text evidence="6">The sequence shown here is derived from an EMBL/GenBank/DDBJ whole genome shotgun (WGS) entry which is preliminary data.</text>
</comment>
<evidence type="ECO:0000313" key="6">
    <source>
        <dbReference type="EMBL" id="TLS66509.1"/>
    </source>
</evidence>
<name>A0A5R9GNJ3_9PROT</name>
<keyword evidence="3" id="KW-0378">Hydrolase</keyword>
<dbReference type="PANTHER" id="PTHR35005:SF1">
    <property type="entry name" value="2-AMINO-5-FORMYLAMINO-6-RIBOSYLAMINOPYRIMIDIN-4(3H)-ONE 5'-MONOPHOSPHATE DEFORMYLASE"/>
    <property type="match status" value="1"/>
</dbReference>
<dbReference type="GO" id="GO:0016811">
    <property type="term" value="F:hydrolase activity, acting on carbon-nitrogen (but not peptide) bonds, in linear amides"/>
    <property type="evidence" value="ECO:0007669"/>
    <property type="project" value="TreeGrafter"/>
</dbReference>